<protein>
    <submittedName>
        <fullName evidence="2">Major facilitator superfamily (MFS) profile domain-containing protein</fullName>
    </submittedName>
</protein>
<reference evidence="2" key="1">
    <citation type="submission" date="2022-11" db="UniProtKB">
        <authorList>
            <consortium name="WormBaseParasite"/>
        </authorList>
    </citation>
    <scope>IDENTIFICATION</scope>
</reference>
<proteinExistence type="predicted"/>
<name>A0AC34Q418_9BILA</name>
<accession>A0AC34Q418</accession>
<dbReference type="WBParaSite" id="JU765_v2.g12758.t1">
    <property type="protein sequence ID" value="JU765_v2.g12758.t1"/>
    <property type="gene ID" value="JU765_v2.g12758"/>
</dbReference>
<evidence type="ECO:0000313" key="2">
    <source>
        <dbReference type="WBParaSite" id="JU765_v2.g12758.t1"/>
    </source>
</evidence>
<dbReference type="Proteomes" id="UP000887576">
    <property type="component" value="Unplaced"/>
</dbReference>
<evidence type="ECO:0000313" key="1">
    <source>
        <dbReference type="Proteomes" id="UP000887576"/>
    </source>
</evidence>
<sequence>MVKRGRSLFTLIFEKRRIAKSDDFSMNKQEGATLFHALVVIFLEYFAWGLLTVPVINVLAETFPNNKFLMNGLILGVKGLLSFLSAPLVGALSDAYGRKKFLLLTVFCTCMPIPCLKISAWWYFTLFTLSGFFAVTFSVVLAYVADITEKNDRPTACGLVSATFAASLVSSPALGAWLSKKYSDEAVVLLATVVFILDLLFIMIYYSDEAVVLLATVVFILDLLFIMIYVNESLPQKARNMSQDAMSWQNADPLQTLRLVFEDRTVLRLSLVVFLSYLPEAGQFSCFFVYLKLVVGFSPEAVAAYIALVGILSVIAQTGILLLITKHCGPKHTITIGLCFQFMQLIWYGLGTQNWMMWTAGVLAAMSQLSYPSISAFVSLQTDRDLQGTVQGVLTGIRGLCQGFGPAIFGFIFYIFDMDLTQDGDGTGHIGVGPQFPVPNIRIQSFDHVIGPARNESSQDKPSFDISVIPGPPFLFGALMVFLALLVQISLPSGLNGKKLLSRRTSSTSSSPRHSYNDTTLLIDDKD</sequence>
<organism evidence="1 2">
    <name type="scientific">Panagrolaimus sp. JU765</name>
    <dbReference type="NCBI Taxonomy" id="591449"/>
    <lineage>
        <taxon>Eukaryota</taxon>
        <taxon>Metazoa</taxon>
        <taxon>Ecdysozoa</taxon>
        <taxon>Nematoda</taxon>
        <taxon>Chromadorea</taxon>
        <taxon>Rhabditida</taxon>
        <taxon>Tylenchina</taxon>
        <taxon>Panagrolaimomorpha</taxon>
        <taxon>Panagrolaimoidea</taxon>
        <taxon>Panagrolaimidae</taxon>
        <taxon>Panagrolaimus</taxon>
    </lineage>
</organism>